<dbReference type="InterPro" id="IPR050595">
    <property type="entry name" value="Bact_response_regulator"/>
</dbReference>
<dbReference type="STRING" id="658057.SAMN04488032_10132"/>
<dbReference type="InterPro" id="IPR001789">
    <property type="entry name" value="Sig_transdc_resp-reg_receiver"/>
</dbReference>
<dbReference type="RefSeq" id="WP_085847496.1">
    <property type="nucleotide sequence ID" value="NZ_FNZV01000001.1"/>
</dbReference>
<dbReference type="GO" id="GO:0000160">
    <property type="term" value="P:phosphorelay signal transduction system"/>
    <property type="evidence" value="ECO:0007669"/>
    <property type="project" value="InterPro"/>
</dbReference>
<feature type="region of interest" description="Disordered" evidence="3">
    <location>
        <begin position="235"/>
        <end position="266"/>
    </location>
</feature>
<dbReference type="SUPFAM" id="SSF52172">
    <property type="entry name" value="CheY-like"/>
    <property type="match status" value="1"/>
</dbReference>
<evidence type="ECO:0000313" key="5">
    <source>
        <dbReference type="EMBL" id="SLN20289.1"/>
    </source>
</evidence>
<dbReference type="InterPro" id="IPR011006">
    <property type="entry name" value="CheY-like_superfamily"/>
</dbReference>
<dbReference type="AlphaFoldDB" id="A0A1Y5RMZ5"/>
<sequence>MSLQKILPETTEHKIEIPKLVNILIVDDRRLDRACLRRICHALDFEVNVTEAGSLIEMSAALRHSTFDLVFLDFHMPDGNGLLAMKIIQFDMRNKHAAIVMVTGDSDADIVIGAMQNGCHDFINKDAVSRESVRRATLNALQKVSLNNGLKTQTAMRTDVESVLDHFTQQCIEEFHPMLFNMLRHVRSLQAVKQDEDKFKAAMQQIENICARLFDFMDDIEHQDRKAHAFKYAKVAPSNPSTQPKPAEPIPIRPKLLGHHPSQAAD</sequence>
<reference evidence="5 6" key="1">
    <citation type="submission" date="2017-03" db="EMBL/GenBank/DDBJ databases">
        <authorList>
            <person name="Afonso C.L."/>
            <person name="Miller P.J."/>
            <person name="Scott M.A."/>
            <person name="Spackman E."/>
            <person name="Goraichik I."/>
            <person name="Dimitrov K.M."/>
            <person name="Suarez D.L."/>
            <person name="Swayne D.E."/>
        </authorList>
    </citation>
    <scope>NUCLEOTIDE SEQUENCE [LARGE SCALE GENOMIC DNA]</scope>
    <source>
        <strain evidence="5 6">CECT 7971</strain>
    </source>
</reference>
<feature type="modified residue" description="4-aspartylphosphate" evidence="2">
    <location>
        <position position="73"/>
    </location>
</feature>
<dbReference type="OrthoDB" id="7857827at2"/>
<evidence type="ECO:0000256" key="3">
    <source>
        <dbReference type="SAM" id="MobiDB-lite"/>
    </source>
</evidence>
<organism evidence="5 6">
    <name type="scientific">Pacificibacter marinus</name>
    <dbReference type="NCBI Taxonomy" id="658057"/>
    <lineage>
        <taxon>Bacteria</taxon>
        <taxon>Pseudomonadati</taxon>
        <taxon>Pseudomonadota</taxon>
        <taxon>Alphaproteobacteria</taxon>
        <taxon>Rhodobacterales</taxon>
        <taxon>Roseobacteraceae</taxon>
        <taxon>Pacificibacter</taxon>
    </lineage>
</organism>
<dbReference type="PANTHER" id="PTHR44591">
    <property type="entry name" value="STRESS RESPONSE REGULATOR PROTEIN 1"/>
    <property type="match status" value="1"/>
</dbReference>
<gene>
    <name evidence="5" type="primary">cheY_1</name>
    <name evidence="5" type="ORF">PAM7971_00618</name>
</gene>
<dbReference type="Gene3D" id="3.40.50.2300">
    <property type="match status" value="1"/>
</dbReference>
<evidence type="ECO:0000259" key="4">
    <source>
        <dbReference type="PROSITE" id="PS50110"/>
    </source>
</evidence>
<keyword evidence="1 2" id="KW-0597">Phosphoprotein</keyword>
<dbReference type="Proteomes" id="UP000193307">
    <property type="component" value="Unassembled WGS sequence"/>
</dbReference>
<dbReference type="PANTHER" id="PTHR44591:SF3">
    <property type="entry name" value="RESPONSE REGULATORY DOMAIN-CONTAINING PROTEIN"/>
    <property type="match status" value="1"/>
</dbReference>
<dbReference type="PROSITE" id="PS50110">
    <property type="entry name" value="RESPONSE_REGULATORY"/>
    <property type="match status" value="1"/>
</dbReference>
<keyword evidence="6" id="KW-1185">Reference proteome</keyword>
<evidence type="ECO:0000256" key="1">
    <source>
        <dbReference type="ARBA" id="ARBA00022553"/>
    </source>
</evidence>
<dbReference type="Pfam" id="PF00072">
    <property type="entry name" value="Response_reg"/>
    <property type="match status" value="1"/>
</dbReference>
<evidence type="ECO:0000313" key="6">
    <source>
        <dbReference type="Proteomes" id="UP000193307"/>
    </source>
</evidence>
<evidence type="ECO:0000256" key="2">
    <source>
        <dbReference type="PROSITE-ProRule" id="PRU00169"/>
    </source>
</evidence>
<dbReference type="SMART" id="SM00448">
    <property type="entry name" value="REC"/>
    <property type="match status" value="1"/>
</dbReference>
<dbReference type="CDD" id="cd00156">
    <property type="entry name" value="REC"/>
    <property type="match status" value="1"/>
</dbReference>
<feature type="domain" description="Response regulatory" evidence="4">
    <location>
        <begin position="22"/>
        <end position="140"/>
    </location>
</feature>
<protein>
    <submittedName>
        <fullName evidence="5">Chemotaxis protein CheY</fullName>
    </submittedName>
</protein>
<name>A0A1Y5RMZ5_9RHOB</name>
<proteinExistence type="predicted"/>
<accession>A0A1Y5RMZ5</accession>
<dbReference type="EMBL" id="FWFW01000001">
    <property type="protein sequence ID" value="SLN20289.1"/>
    <property type="molecule type" value="Genomic_DNA"/>
</dbReference>